<keyword evidence="5" id="KW-0175">Coiled coil</keyword>
<evidence type="ECO:0000256" key="7">
    <source>
        <dbReference type="SAM" id="Phobius"/>
    </source>
</evidence>
<evidence type="ECO:0000256" key="2">
    <source>
        <dbReference type="ARBA" id="ARBA00022692"/>
    </source>
</evidence>
<feature type="region of interest" description="Disordered" evidence="6">
    <location>
        <begin position="694"/>
        <end position="733"/>
    </location>
</feature>
<feature type="transmembrane region" description="Helical" evidence="7">
    <location>
        <begin position="285"/>
        <end position="306"/>
    </location>
</feature>
<feature type="transmembrane region" description="Helical" evidence="7">
    <location>
        <begin position="259"/>
        <end position="278"/>
    </location>
</feature>
<name>A0A9W8W5B1_9HYPO</name>
<evidence type="ECO:0000256" key="4">
    <source>
        <dbReference type="ARBA" id="ARBA00023136"/>
    </source>
</evidence>
<feature type="region of interest" description="Disordered" evidence="6">
    <location>
        <begin position="405"/>
        <end position="478"/>
    </location>
</feature>
<evidence type="ECO:0000256" key="5">
    <source>
        <dbReference type="SAM" id="Coils"/>
    </source>
</evidence>
<comment type="caution">
    <text evidence="10">The sequence shown here is derived from an EMBL/GenBank/DDBJ whole genome shotgun (WGS) entry which is preliminary data.</text>
</comment>
<proteinExistence type="predicted"/>
<evidence type="ECO:0000256" key="1">
    <source>
        <dbReference type="ARBA" id="ARBA00004141"/>
    </source>
</evidence>
<feature type="region of interest" description="Disordered" evidence="6">
    <location>
        <begin position="982"/>
        <end position="1033"/>
    </location>
</feature>
<feature type="compositionally biased region" description="Low complexity" evidence="6">
    <location>
        <begin position="984"/>
        <end position="997"/>
    </location>
</feature>
<feature type="chain" id="PRO_5040801212" description="TM7S3/TM198-like domain-containing protein" evidence="8">
    <location>
        <begin position="24"/>
        <end position="1141"/>
    </location>
</feature>
<feature type="compositionally biased region" description="Basic and acidic residues" evidence="6">
    <location>
        <begin position="47"/>
        <end position="67"/>
    </location>
</feature>
<evidence type="ECO:0000313" key="10">
    <source>
        <dbReference type="EMBL" id="KAJ4312353.1"/>
    </source>
</evidence>
<dbReference type="AlphaFoldDB" id="A0A9W8W5B1"/>
<keyword evidence="3 7" id="KW-1133">Transmembrane helix</keyword>
<feature type="compositionally biased region" description="Low complexity" evidence="6">
    <location>
        <begin position="68"/>
        <end position="88"/>
    </location>
</feature>
<feature type="region of interest" description="Disordered" evidence="6">
    <location>
        <begin position="795"/>
        <end position="914"/>
    </location>
</feature>
<feature type="compositionally biased region" description="Polar residues" evidence="6">
    <location>
        <begin position="719"/>
        <end position="728"/>
    </location>
</feature>
<organism evidence="10 11">
    <name type="scientific">Fusarium piperis</name>
    <dbReference type="NCBI Taxonomy" id="1435070"/>
    <lineage>
        <taxon>Eukaryota</taxon>
        <taxon>Fungi</taxon>
        <taxon>Dikarya</taxon>
        <taxon>Ascomycota</taxon>
        <taxon>Pezizomycotina</taxon>
        <taxon>Sordariomycetes</taxon>
        <taxon>Hypocreomycetidae</taxon>
        <taxon>Hypocreales</taxon>
        <taxon>Nectriaceae</taxon>
        <taxon>Fusarium</taxon>
        <taxon>Fusarium solani species complex</taxon>
    </lineage>
</organism>
<feature type="compositionally biased region" description="Polar residues" evidence="6">
    <location>
        <begin position="904"/>
        <end position="914"/>
    </location>
</feature>
<dbReference type="Pfam" id="PF13886">
    <property type="entry name" value="TM7S3_TM198"/>
    <property type="match status" value="1"/>
</dbReference>
<feature type="region of interest" description="Disordered" evidence="6">
    <location>
        <begin position="495"/>
        <end position="585"/>
    </location>
</feature>
<dbReference type="PANTHER" id="PTHR39469:SF1">
    <property type="entry name" value="DUF4203 DOMAIN-CONTAINING PROTEIN"/>
    <property type="match status" value="1"/>
</dbReference>
<feature type="region of interest" description="Disordered" evidence="6">
    <location>
        <begin position="606"/>
        <end position="663"/>
    </location>
</feature>
<evidence type="ECO:0000313" key="11">
    <source>
        <dbReference type="Proteomes" id="UP001140502"/>
    </source>
</evidence>
<feature type="compositionally biased region" description="Basic and acidic residues" evidence="6">
    <location>
        <begin position="428"/>
        <end position="442"/>
    </location>
</feature>
<keyword evidence="4 7" id="KW-0472">Membrane</keyword>
<keyword evidence="8" id="KW-0732">Signal</keyword>
<feature type="transmembrane region" description="Helical" evidence="7">
    <location>
        <begin position="234"/>
        <end position="253"/>
    </location>
</feature>
<evidence type="ECO:0000256" key="8">
    <source>
        <dbReference type="SAM" id="SignalP"/>
    </source>
</evidence>
<feature type="compositionally biased region" description="Basic and acidic residues" evidence="6">
    <location>
        <begin position="701"/>
        <end position="718"/>
    </location>
</feature>
<protein>
    <recommendedName>
        <fullName evidence="9">TM7S3/TM198-like domain-containing protein</fullName>
    </recommendedName>
</protein>
<feature type="compositionally biased region" description="Polar residues" evidence="6">
    <location>
        <begin position="836"/>
        <end position="848"/>
    </location>
</feature>
<feature type="region of interest" description="Disordered" evidence="6">
    <location>
        <begin position="31"/>
        <end position="106"/>
    </location>
</feature>
<dbReference type="EMBL" id="JAPEUR010000294">
    <property type="protein sequence ID" value="KAJ4312353.1"/>
    <property type="molecule type" value="Genomic_DNA"/>
</dbReference>
<comment type="subcellular location">
    <subcellularLocation>
        <location evidence="1">Membrane</location>
        <topology evidence="1">Multi-pass membrane protein</topology>
    </subcellularLocation>
</comment>
<keyword evidence="11" id="KW-1185">Reference proteome</keyword>
<dbReference type="Proteomes" id="UP001140502">
    <property type="component" value="Unassembled WGS sequence"/>
</dbReference>
<evidence type="ECO:0000259" key="9">
    <source>
        <dbReference type="Pfam" id="PF13886"/>
    </source>
</evidence>
<feature type="domain" description="TM7S3/TM198-like" evidence="9">
    <location>
        <begin position="155"/>
        <end position="358"/>
    </location>
</feature>
<feature type="transmembrane region" description="Helical" evidence="7">
    <location>
        <begin position="209"/>
        <end position="227"/>
    </location>
</feature>
<dbReference type="GO" id="GO:0016020">
    <property type="term" value="C:membrane"/>
    <property type="evidence" value="ECO:0007669"/>
    <property type="project" value="UniProtKB-SubCell"/>
</dbReference>
<dbReference type="OrthoDB" id="102260at2759"/>
<reference evidence="10" key="1">
    <citation type="submission" date="2022-10" db="EMBL/GenBank/DDBJ databases">
        <title>Tapping the CABI collections for fungal endophytes: first genome assemblies for Collariella, Neodidymelliopsis, Ascochyta clinopodiicola, Didymella pomorum, Didymosphaeria variabile, Neocosmospora piperis and Neocucurbitaria cava.</title>
        <authorList>
            <person name="Hill R."/>
        </authorList>
    </citation>
    <scope>NUCLEOTIDE SEQUENCE</scope>
    <source>
        <strain evidence="10">IMI 366586</strain>
    </source>
</reference>
<feature type="coiled-coil region" evidence="5">
    <location>
        <begin position="368"/>
        <end position="399"/>
    </location>
</feature>
<sequence length="1141" mass="123726">MFFRWSRLWTLLCLLLVIQQVSGEIFRLAPRQDEEQSRKTTAIESDATTRESEQASKTEASVKKTEAAETTSAEAESKTESVSVTTESEGTETETADATSTSGVLEEDDGFNSTLYNGNFRQQLLECLTDNATATIPAGQLPITPVLTPGWGVAGTILLLTGITHALVGIRNRMIHTFFSTAFSAALGVTVLIVYVMKPEVSDGLQGGYVVAVVLSGCLLGAASMFFREITEGLGCALGGFCVSMWLLCLVPGGLLGPVASKAIFIACFTLGGFIFYFSHYTRDWALILMISFSGATVTVIGIDAFSRAGLKEFWAYVWDLNDDLFPLGADTYPVTKGIRVETAAIIIIFLFGIVSQIKLWKVVREKREKKAEEEAEGQRNLREEEENVGRNIEEANARERRQWERVYGDGDVGSSTASRTSDDGEISTEKKHRDSQTDSSKRQSASIVEVIEMTTMTDPEPPKKPEPVSLMSSEQDMDGRVTVRVASDDIARPLSQVDEAAPTVHHDTLSVANESVDRRVSQSSSAPRSPAPQVIPLPFTIPVAADDDDAVSDAERSSVATFADDEDAEPPTPGHRQSLAKRLSRLSRGSMELLGNLSHRSSRVFGEDHEHGHGHSGSTEDLVIPRSRPRDDDGSVAATVDDESLSAGDRRSMPGTEPPKSIEINAELSGKDDHSKLSPTPSHQTRFLDVDTHSSAAKPTKAEHTEEQASDALDKAKSATSGSSARVSLTKDRLPRSLSKVALSYRTNEWAKHLSNADAPVLDEIHIDVPRSPAVPTIEAPAPVHVNELQKSANEGTPAPAIARSDSQVSSMSHSASRRSVRQNVPAALAILNGEGQNRSPGTTPTSAGVPRSASMGLRRTSNGIEPIAEERDAPSLTPPIPEGQAVRSHSLSPAPMPDAHRSSTPGLVSYSSPQTLLGQREMYLRNKSQGNLLANPSEVSLNNPYRASSDAGSLHNYAMYAAGVGADVDDLPLSQRKQLMRQSSLNPSTSTPSLQRLSGGSGSGGIGINSSDAPFDSHQPKRVSTLPTSAERDARMANFRESVRQDRLAGAPVVNSTGRETPFTPMSLLAGRETEIQRNVEMSRNILMSQKEAEAQRREMEQREKEWNDRAFDERMRSGDLLGVHREAMRKMQRHAKDK</sequence>
<feature type="signal peptide" evidence="8">
    <location>
        <begin position="1"/>
        <end position="23"/>
    </location>
</feature>
<evidence type="ECO:0000256" key="3">
    <source>
        <dbReference type="ARBA" id="ARBA00022989"/>
    </source>
</evidence>
<dbReference type="PANTHER" id="PTHR39469">
    <property type="entry name" value="CHROMOSOME 1, WHOLE GENOME SHOTGUN SEQUENCE"/>
    <property type="match status" value="1"/>
</dbReference>
<feature type="transmembrane region" description="Helical" evidence="7">
    <location>
        <begin position="150"/>
        <end position="170"/>
    </location>
</feature>
<accession>A0A9W8W5B1</accession>
<gene>
    <name evidence="10" type="ORF">N0V84_009967</name>
</gene>
<dbReference type="InterPro" id="IPR025256">
    <property type="entry name" value="TM7S3/TM198-like_dom"/>
</dbReference>
<evidence type="ECO:0000256" key="6">
    <source>
        <dbReference type="SAM" id="MobiDB-lite"/>
    </source>
</evidence>
<feature type="transmembrane region" description="Helical" evidence="7">
    <location>
        <begin position="177"/>
        <end position="197"/>
    </location>
</feature>
<feature type="compositionally biased region" description="Low complexity" evidence="6">
    <location>
        <begin position="805"/>
        <end position="816"/>
    </location>
</feature>
<keyword evidence="2 7" id="KW-0812">Transmembrane</keyword>